<feature type="region of interest" description="Disordered" evidence="1">
    <location>
        <begin position="113"/>
        <end position="164"/>
    </location>
</feature>
<evidence type="ECO:0000256" key="1">
    <source>
        <dbReference type="SAM" id="MobiDB-lite"/>
    </source>
</evidence>
<gene>
    <name evidence="2" type="ORF">SLEP1_g2414</name>
</gene>
<evidence type="ECO:0000313" key="3">
    <source>
        <dbReference type="Proteomes" id="UP001054252"/>
    </source>
</evidence>
<evidence type="ECO:0000313" key="2">
    <source>
        <dbReference type="EMBL" id="GKU88113.1"/>
    </source>
</evidence>
<proteinExistence type="predicted"/>
<comment type="caution">
    <text evidence="2">The sequence shown here is derived from an EMBL/GenBank/DDBJ whole genome shotgun (WGS) entry which is preliminary data.</text>
</comment>
<accession>A0AAV5HHJ4</accession>
<protein>
    <submittedName>
        <fullName evidence="2">Uncharacterized protein</fullName>
    </submittedName>
</protein>
<organism evidence="2 3">
    <name type="scientific">Rubroshorea leprosula</name>
    <dbReference type="NCBI Taxonomy" id="152421"/>
    <lineage>
        <taxon>Eukaryota</taxon>
        <taxon>Viridiplantae</taxon>
        <taxon>Streptophyta</taxon>
        <taxon>Embryophyta</taxon>
        <taxon>Tracheophyta</taxon>
        <taxon>Spermatophyta</taxon>
        <taxon>Magnoliopsida</taxon>
        <taxon>eudicotyledons</taxon>
        <taxon>Gunneridae</taxon>
        <taxon>Pentapetalae</taxon>
        <taxon>rosids</taxon>
        <taxon>malvids</taxon>
        <taxon>Malvales</taxon>
        <taxon>Dipterocarpaceae</taxon>
        <taxon>Rubroshorea</taxon>
    </lineage>
</organism>
<feature type="region of interest" description="Disordered" evidence="1">
    <location>
        <begin position="1"/>
        <end position="36"/>
    </location>
</feature>
<reference evidence="2 3" key="1">
    <citation type="journal article" date="2021" name="Commun. Biol.">
        <title>The genome of Shorea leprosula (Dipterocarpaceae) highlights the ecological relevance of drought in aseasonal tropical rainforests.</title>
        <authorList>
            <person name="Ng K.K.S."/>
            <person name="Kobayashi M.J."/>
            <person name="Fawcett J.A."/>
            <person name="Hatakeyama M."/>
            <person name="Paape T."/>
            <person name="Ng C.H."/>
            <person name="Ang C.C."/>
            <person name="Tnah L.H."/>
            <person name="Lee C.T."/>
            <person name="Nishiyama T."/>
            <person name="Sese J."/>
            <person name="O'Brien M.J."/>
            <person name="Copetti D."/>
            <person name="Mohd Noor M.I."/>
            <person name="Ong R.C."/>
            <person name="Putra M."/>
            <person name="Sireger I.Z."/>
            <person name="Indrioko S."/>
            <person name="Kosugi Y."/>
            <person name="Izuno A."/>
            <person name="Isagi Y."/>
            <person name="Lee S.L."/>
            <person name="Shimizu K.K."/>
        </authorList>
    </citation>
    <scope>NUCLEOTIDE SEQUENCE [LARGE SCALE GENOMIC DNA]</scope>
    <source>
        <strain evidence="2">214</strain>
    </source>
</reference>
<dbReference type="Proteomes" id="UP001054252">
    <property type="component" value="Unassembled WGS sequence"/>
</dbReference>
<dbReference type="AlphaFoldDB" id="A0AAV5HHJ4"/>
<name>A0AAV5HHJ4_9ROSI</name>
<feature type="compositionally biased region" description="Basic and acidic residues" evidence="1">
    <location>
        <begin position="113"/>
        <end position="149"/>
    </location>
</feature>
<sequence length="164" mass="19026">MISESKEKEKEIHGEDEVQEPPKPKEIKPYVPPVPFPQRLKQQQYNKEFGKFFDMLKKLLEAAVQNQGASIQNLEVQVGQLANMISRRNQGALPNNTEINPNEQVNAITLRSEKQIQREQDMISESKEKEKEIHGEDEVQEPSKPKEIKPYMPPVPFPQRLKQQ</sequence>
<dbReference type="EMBL" id="BPVZ01000002">
    <property type="protein sequence ID" value="GKU88113.1"/>
    <property type="molecule type" value="Genomic_DNA"/>
</dbReference>
<keyword evidence="3" id="KW-1185">Reference proteome</keyword>
<feature type="compositionally biased region" description="Basic and acidic residues" evidence="1">
    <location>
        <begin position="1"/>
        <end position="28"/>
    </location>
</feature>